<dbReference type="Gene3D" id="2.60.450.10">
    <property type="entry name" value="Lipopolysaccharide (LPS) transport protein A like domain"/>
    <property type="match status" value="1"/>
</dbReference>
<evidence type="ECO:0000313" key="2">
    <source>
        <dbReference type="EMBL" id="PAX60409.1"/>
    </source>
</evidence>
<feature type="compositionally biased region" description="Low complexity" evidence="1">
    <location>
        <begin position="183"/>
        <end position="199"/>
    </location>
</feature>
<feature type="region of interest" description="Disordered" evidence="1">
    <location>
        <begin position="228"/>
        <end position="261"/>
    </location>
</feature>
<dbReference type="InterPro" id="IPR022244">
    <property type="entry name" value="DUF3769"/>
</dbReference>
<dbReference type="AlphaFoldDB" id="A0A2A2TPK2"/>
<evidence type="ECO:0000256" key="1">
    <source>
        <dbReference type="SAM" id="MobiDB-lite"/>
    </source>
</evidence>
<sequence>MLHQIPPPSNPTVSEVSQAEKSVSEKPESGNSSESHLSSLPTQSPDQSQLAAPLKGSVANPSRNQTKSSVVNAEVSTKKIPSRVKQSTEVLAKPTQPEKFPPEFTPEIVNQNAAALGEALSIGYSVEQNNNDTNISKTNVTFATVPPEIITQTLTKSRSLSQPKAEVLVQKLAQSQKRTNVKSNSGNSVGGNSNQLNSGTFPSTQQPLKVDFYSQEQQNFPSTIEFKSRELEQSTPSNPPANPSNPTTQPGQTKSPQQTRRVVEVISDRQEYDEKRRVVTAEGNVVVRFDGAVVDADRLQVNLDNLIAVGDGNVALTRGDQVLRGQKFTYNFIQDNGELEAGSGEIFIPSAGTDLGFAQPGTPSATVGVQSQPLSDRIRQNQPLTGVSSSGGVDINVGGRADARNIATPKEGGQVRRVRFEAAHIDFFPRGWQARDVRLTNDPFSPPELQIRADKVTLTRVSPLEDRLRTQGQRLVFDQRTTIPIPKNQQIIDRRERDPNPFPTIGFDGDKRGGIFIERGFEPISTENARLSITPQLFAQKAVTGSGNFASWFGLKSRVNAVLSPKSRVEGNAIFDSLDLSQIEDSLRASLRYQQTLGDKNPHLLNLEYSYRDRLYNGTLGFQRVQSSLGGVLLSPVIPLGKSGLNLSYQVGAQYINANTDRLDLLNTSRDNDRISLGRLQANMKLFGGVPLWTGKGLPATRNEGLRYTPNPVVPYLSTYGELNGTTSYYTNGGNQNTLFATVGLQGQIGHFSKPFLDYTGFNISYSQGLNSGLSPFLFDRSVDNKILNLGLIQQLYGPFRLGFQTSLNLDNGDSLSTEYSLEYSRRTYGITLRYNPVQQLGGISFRISDFNWSGGTDPFSDRSEVRQSVGGVEQR</sequence>
<dbReference type="OrthoDB" id="441598at2"/>
<feature type="compositionally biased region" description="Low complexity" evidence="1">
    <location>
        <begin position="29"/>
        <end position="44"/>
    </location>
</feature>
<feature type="compositionally biased region" description="Polar residues" evidence="1">
    <location>
        <begin position="11"/>
        <end position="21"/>
    </location>
</feature>
<feature type="compositionally biased region" description="Polar residues" evidence="1">
    <location>
        <begin position="173"/>
        <end position="182"/>
    </location>
</feature>
<dbReference type="Proteomes" id="UP000218238">
    <property type="component" value="Unassembled WGS sequence"/>
</dbReference>
<dbReference type="PANTHER" id="PTHR30189">
    <property type="entry name" value="LPS-ASSEMBLY PROTEIN"/>
    <property type="match status" value="1"/>
</dbReference>
<dbReference type="InterPro" id="IPR050218">
    <property type="entry name" value="LptD"/>
</dbReference>
<feature type="compositionally biased region" description="Polar residues" evidence="1">
    <location>
        <begin position="251"/>
        <end position="260"/>
    </location>
</feature>
<gene>
    <name evidence="2" type="ORF">CK510_01920</name>
</gene>
<evidence type="ECO:0000313" key="3">
    <source>
        <dbReference type="Proteomes" id="UP000218238"/>
    </source>
</evidence>
<reference evidence="2 3" key="1">
    <citation type="submission" date="2017-08" db="EMBL/GenBank/DDBJ databases">
        <title>Draft genome sequence of filamentous cyanobacterium Calothrix elsteri CCALA 953.</title>
        <authorList>
            <person name="Gagunashvili A.N."/>
            <person name="Elster J."/>
            <person name="Andresson O.S."/>
        </authorList>
    </citation>
    <scope>NUCLEOTIDE SEQUENCE [LARGE SCALE GENOMIC DNA]</scope>
    <source>
        <strain evidence="2 3">CCALA 953</strain>
    </source>
</reference>
<feature type="compositionally biased region" description="Polar residues" evidence="1">
    <location>
        <begin position="59"/>
        <end position="75"/>
    </location>
</feature>
<feature type="region of interest" description="Disordered" evidence="1">
    <location>
        <begin position="1"/>
        <end position="103"/>
    </location>
</feature>
<proteinExistence type="predicted"/>
<feature type="region of interest" description="Disordered" evidence="1">
    <location>
        <begin position="173"/>
        <end position="206"/>
    </location>
</feature>
<dbReference type="RefSeq" id="WP_095720075.1">
    <property type="nucleotide sequence ID" value="NZ_NTFS01000011.1"/>
</dbReference>
<accession>A0A2A2TPK2</accession>
<feature type="compositionally biased region" description="Pro residues" evidence="1">
    <location>
        <begin position="1"/>
        <end position="10"/>
    </location>
</feature>
<dbReference type="PANTHER" id="PTHR30189:SF1">
    <property type="entry name" value="LPS-ASSEMBLY PROTEIN LPTD"/>
    <property type="match status" value="1"/>
</dbReference>
<dbReference type="GO" id="GO:0009279">
    <property type="term" value="C:cell outer membrane"/>
    <property type="evidence" value="ECO:0007669"/>
    <property type="project" value="TreeGrafter"/>
</dbReference>
<protein>
    <submittedName>
        <fullName evidence="2">Organic solvent tolerance protein OstA</fullName>
    </submittedName>
</protein>
<comment type="caution">
    <text evidence="2">The sequence shown here is derived from an EMBL/GenBank/DDBJ whole genome shotgun (WGS) entry which is preliminary data.</text>
</comment>
<name>A0A2A2TPK2_9CYAN</name>
<dbReference type="Pfam" id="PF12600">
    <property type="entry name" value="DUF3769"/>
    <property type="match status" value="1"/>
</dbReference>
<dbReference type="GO" id="GO:1990351">
    <property type="term" value="C:transporter complex"/>
    <property type="evidence" value="ECO:0007669"/>
    <property type="project" value="TreeGrafter"/>
</dbReference>
<organism evidence="2 3">
    <name type="scientific">Brunnivagina elsteri CCALA 953</name>
    <dbReference type="NCBI Taxonomy" id="987040"/>
    <lineage>
        <taxon>Bacteria</taxon>
        <taxon>Bacillati</taxon>
        <taxon>Cyanobacteriota</taxon>
        <taxon>Cyanophyceae</taxon>
        <taxon>Nostocales</taxon>
        <taxon>Calotrichaceae</taxon>
        <taxon>Brunnivagina</taxon>
    </lineage>
</organism>
<keyword evidence="3" id="KW-1185">Reference proteome</keyword>
<dbReference type="EMBL" id="NTFS01000011">
    <property type="protein sequence ID" value="PAX60409.1"/>
    <property type="molecule type" value="Genomic_DNA"/>
</dbReference>